<evidence type="ECO:0000256" key="4">
    <source>
        <dbReference type="ARBA" id="ARBA00022989"/>
    </source>
</evidence>
<dbReference type="CDD" id="cd01948">
    <property type="entry name" value="EAL"/>
    <property type="match status" value="1"/>
</dbReference>
<dbReference type="SUPFAM" id="SSF158472">
    <property type="entry name" value="HAMP domain-like"/>
    <property type="match status" value="1"/>
</dbReference>
<organism evidence="11 12">
    <name type="scientific">Planktothrix tepida PCC 9214</name>
    <dbReference type="NCBI Taxonomy" id="671072"/>
    <lineage>
        <taxon>Bacteria</taxon>
        <taxon>Bacillati</taxon>
        <taxon>Cyanobacteriota</taxon>
        <taxon>Cyanophyceae</taxon>
        <taxon>Oscillatoriophycideae</taxon>
        <taxon>Oscillatoriales</taxon>
        <taxon>Microcoleaceae</taxon>
        <taxon>Planktothrix</taxon>
    </lineage>
</organism>
<sequence>MKLPLRQLLVIPFVLQISIVVGMTGFFSYKNGQKAVNDLVIQLHQEISTRIELNLKTYLNAAHLVNQTNQNVLSEKLFVLKDVTRFKPWFLHQFYAFPSVDYIAWGNEQGEYLGIKRSQNQQFQLEIVQAFTQNQYYTYALNSNGKPGQLLRIFPNYDPRTRPWYQAAIQAKKATWSPIYLWFDHSTLAIDAVLPIYNQQGRLLGVLDTPLTLSEISDVLRGLKIGQSGQSFIIERSGMLVASSSRSNPFRVKQGQLQRIKAIESQEFWIRETTKQLQNQVQSFQQIQGAVFLDFKWDNKRYIAQIFPYLDGKGIDWLICVVVPESDFMTPITEAQKITILLCFLALGIATGLGIITAHWITAPIIQLSQASQAIAQGELDQKIELNRTDELGILARSFNLMAMQLKAAFEKLEVRVQERTAELQQAKAAIESSNKELEDRVYQRTAELSLALEHLKKTQAELLKREEKLKFDAFHDSLTGLKNRTWLLNRLQYLIQKTNHKKHYLYAILFLDLDRFKVINDSLGHLVGDELLKSVAHRLTTIVKFKDTVARIGGDEFIILLENIKDVNEATDVAQRIIEQLKHPFYIHQNPIFTGVSIGISLSSMGYSQPEEVIRDADIAMYHAKRLGKGCYQVLTSAMQIPAMERLQLENHLREALIREEFLLYYQPIISLETRRLIGFEALIRWNHPHRNMISPSEFIPIAEETGLIQAIDLWVLKEACQQMNYWNQQFPDLPPLSMSVNLSPVDLRQVNLIENFKKILENYPLKNWLLKLEVTETCFLEFLTFEQSLLQQLQELGIKLCIDDFGTGYSSLSRLHNFPLCTLKIDRSFVSKIQSETEGTEIIHTIIMLAHSLGMDVVAEGIETPIQLEKLKELGCNYGQGYLISQPLDRLKTTEFLIRFLS</sequence>
<dbReference type="InterPro" id="IPR029151">
    <property type="entry name" value="Sensor-like_sf"/>
</dbReference>
<reference evidence="12" key="1">
    <citation type="submission" date="2015-10" db="EMBL/GenBank/DDBJ databases">
        <authorList>
            <person name="Regsiter A."/>
            <person name="william w."/>
        </authorList>
    </citation>
    <scope>NUCLEOTIDE SEQUENCE [LARGE SCALE GENOMIC DNA]</scope>
</reference>
<dbReference type="Proteomes" id="UP000184315">
    <property type="component" value="Unassembled WGS sequence"/>
</dbReference>
<dbReference type="SMART" id="SM00267">
    <property type="entry name" value="GGDEF"/>
    <property type="match status" value="1"/>
</dbReference>
<evidence type="ECO:0000256" key="2">
    <source>
        <dbReference type="ARBA" id="ARBA00022475"/>
    </source>
</evidence>
<evidence type="ECO:0000259" key="10">
    <source>
        <dbReference type="PROSITE" id="PS50887"/>
    </source>
</evidence>
<feature type="domain" description="HAMP" evidence="9">
    <location>
        <begin position="359"/>
        <end position="411"/>
    </location>
</feature>
<accession>A0A1J1LPC1</accession>
<dbReference type="PROSITE" id="PS50885">
    <property type="entry name" value="HAMP"/>
    <property type="match status" value="1"/>
</dbReference>
<protein>
    <submittedName>
        <fullName evidence="11">Putative Diguanylate cyclase/phosphodiesterase</fullName>
    </submittedName>
</protein>
<comment type="subcellular location">
    <subcellularLocation>
        <location evidence="1">Cell membrane</location>
        <topology evidence="1">Multi-pass membrane protein</topology>
    </subcellularLocation>
</comment>
<dbReference type="InterPro" id="IPR043128">
    <property type="entry name" value="Rev_trsase/Diguanyl_cyclase"/>
</dbReference>
<dbReference type="CDD" id="cd06225">
    <property type="entry name" value="HAMP"/>
    <property type="match status" value="1"/>
</dbReference>
<feature type="domain" description="GGDEF" evidence="10">
    <location>
        <begin position="505"/>
        <end position="638"/>
    </location>
</feature>
<dbReference type="SUPFAM" id="SSF103190">
    <property type="entry name" value="Sensory domain-like"/>
    <property type="match status" value="1"/>
</dbReference>
<dbReference type="STRING" id="671072.PL9214640370"/>
<evidence type="ECO:0000256" key="1">
    <source>
        <dbReference type="ARBA" id="ARBA00004651"/>
    </source>
</evidence>
<dbReference type="PANTHER" id="PTHR44757">
    <property type="entry name" value="DIGUANYLATE CYCLASE DGCP"/>
    <property type="match status" value="1"/>
</dbReference>
<dbReference type="AlphaFoldDB" id="A0A1J1LPC1"/>
<dbReference type="PANTHER" id="PTHR44757:SF2">
    <property type="entry name" value="BIOFILM ARCHITECTURE MAINTENANCE PROTEIN MBAA"/>
    <property type="match status" value="1"/>
</dbReference>
<evidence type="ECO:0000259" key="9">
    <source>
        <dbReference type="PROSITE" id="PS50885"/>
    </source>
</evidence>
<feature type="transmembrane region" description="Helical" evidence="7">
    <location>
        <begin position="6"/>
        <end position="29"/>
    </location>
</feature>
<dbReference type="NCBIfam" id="TIGR00254">
    <property type="entry name" value="GGDEF"/>
    <property type="match status" value="1"/>
</dbReference>
<dbReference type="CDD" id="cd01949">
    <property type="entry name" value="GGDEF"/>
    <property type="match status" value="1"/>
</dbReference>
<evidence type="ECO:0000259" key="8">
    <source>
        <dbReference type="PROSITE" id="PS50883"/>
    </source>
</evidence>
<feature type="transmembrane region" description="Helical" evidence="7">
    <location>
        <begin position="338"/>
        <end position="361"/>
    </location>
</feature>
<dbReference type="Gene3D" id="6.10.340.10">
    <property type="match status" value="1"/>
</dbReference>
<dbReference type="Pfam" id="PF00990">
    <property type="entry name" value="GGDEF"/>
    <property type="match status" value="1"/>
</dbReference>
<evidence type="ECO:0000313" key="11">
    <source>
        <dbReference type="EMBL" id="CUR34363.1"/>
    </source>
</evidence>
<dbReference type="InterPro" id="IPR000160">
    <property type="entry name" value="GGDEF_dom"/>
</dbReference>
<dbReference type="Gene3D" id="3.20.20.450">
    <property type="entry name" value="EAL domain"/>
    <property type="match status" value="1"/>
</dbReference>
<dbReference type="Pfam" id="PF02743">
    <property type="entry name" value="dCache_1"/>
    <property type="match status" value="1"/>
</dbReference>
<dbReference type="SMART" id="SM00052">
    <property type="entry name" value="EAL"/>
    <property type="match status" value="1"/>
</dbReference>
<dbReference type="CDD" id="cd12913">
    <property type="entry name" value="PDC1_MCP_like"/>
    <property type="match status" value="1"/>
</dbReference>
<dbReference type="RefSeq" id="WP_186440432.1">
    <property type="nucleotide sequence ID" value="NZ_LN889812.1"/>
</dbReference>
<keyword evidence="4 7" id="KW-1133">Transmembrane helix</keyword>
<dbReference type="Pfam" id="PF00563">
    <property type="entry name" value="EAL"/>
    <property type="match status" value="1"/>
</dbReference>
<dbReference type="Pfam" id="PF00672">
    <property type="entry name" value="HAMP"/>
    <property type="match status" value="1"/>
</dbReference>
<feature type="domain" description="EAL" evidence="8">
    <location>
        <begin position="647"/>
        <end position="903"/>
    </location>
</feature>
<dbReference type="InterPro" id="IPR033479">
    <property type="entry name" value="dCache_1"/>
</dbReference>
<dbReference type="Gene3D" id="3.30.70.270">
    <property type="match status" value="1"/>
</dbReference>
<dbReference type="GO" id="GO:0005886">
    <property type="term" value="C:plasma membrane"/>
    <property type="evidence" value="ECO:0007669"/>
    <property type="project" value="UniProtKB-SubCell"/>
</dbReference>
<keyword evidence="12" id="KW-1185">Reference proteome</keyword>
<name>A0A1J1LPC1_9CYAN</name>
<dbReference type="InterPro" id="IPR001633">
    <property type="entry name" value="EAL_dom"/>
</dbReference>
<keyword evidence="6" id="KW-0175">Coiled coil</keyword>
<proteinExistence type="predicted"/>
<evidence type="ECO:0000256" key="6">
    <source>
        <dbReference type="SAM" id="Coils"/>
    </source>
</evidence>
<dbReference type="InterPro" id="IPR035919">
    <property type="entry name" value="EAL_sf"/>
</dbReference>
<dbReference type="PROSITE" id="PS50883">
    <property type="entry name" value="EAL"/>
    <property type="match status" value="1"/>
</dbReference>
<keyword evidence="5 7" id="KW-0472">Membrane</keyword>
<dbReference type="PROSITE" id="PS50887">
    <property type="entry name" value="GGDEF"/>
    <property type="match status" value="1"/>
</dbReference>
<dbReference type="Gene3D" id="3.30.450.20">
    <property type="entry name" value="PAS domain"/>
    <property type="match status" value="1"/>
</dbReference>
<evidence type="ECO:0000256" key="7">
    <source>
        <dbReference type="SAM" id="Phobius"/>
    </source>
</evidence>
<gene>
    <name evidence="11" type="ORF">PL9214640370</name>
</gene>
<dbReference type="InterPro" id="IPR003660">
    <property type="entry name" value="HAMP_dom"/>
</dbReference>
<keyword evidence="2" id="KW-1003">Cell membrane</keyword>
<dbReference type="EMBL" id="CZDF01000171">
    <property type="protein sequence ID" value="CUR34363.1"/>
    <property type="molecule type" value="Genomic_DNA"/>
</dbReference>
<feature type="coiled-coil region" evidence="6">
    <location>
        <begin position="403"/>
        <end position="441"/>
    </location>
</feature>
<dbReference type="SUPFAM" id="SSF55073">
    <property type="entry name" value="Nucleotide cyclase"/>
    <property type="match status" value="1"/>
</dbReference>
<dbReference type="SMART" id="SM00304">
    <property type="entry name" value="HAMP"/>
    <property type="match status" value="1"/>
</dbReference>
<dbReference type="InterPro" id="IPR029787">
    <property type="entry name" value="Nucleotide_cyclase"/>
</dbReference>
<dbReference type="InterPro" id="IPR052155">
    <property type="entry name" value="Biofilm_reg_signaling"/>
</dbReference>
<dbReference type="SUPFAM" id="SSF141868">
    <property type="entry name" value="EAL domain-like"/>
    <property type="match status" value="1"/>
</dbReference>
<evidence type="ECO:0000313" key="12">
    <source>
        <dbReference type="Proteomes" id="UP000184315"/>
    </source>
</evidence>
<keyword evidence="3 7" id="KW-0812">Transmembrane</keyword>
<evidence type="ECO:0000256" key="5">
    <source>
        <dbReference type="ARBA" id="ARBA00023136"/>
    </source>
</evidence>
<evidence type="ECO:0000256" key="3">
    <source>
        <dbReference type="ARBA" id="ARBA00022692"/>
    </source>
</evidence>
<dbReference type="GO" id="GO:0007165">
    <property type="term" value="P:signal transduction"/>
    <property type="evidence" value="ECO:0007669"/>
    <property type="project" value="InterPro"/>
</dbReference>